<keyword evidence="4" id="KW-1185">Reference proteome</keyword>
<reference evidence="1 3" key="1">
    <citation type="journal article" date="2015" name="Biotechnol. Bioeng.">
        <title>Genome sequence and phenotypic characterization of Caulobacter segnis.</title>
        <authorList>
            <person name="Patel S."/>
            <person name="Fletcher B."/>
            <person name="Scott D.C."/>
            <person name="Ely B."/>
        </authorList>
    </citation>
    <scope>NUCLEOTIDE SEQUENCE [LARGE SCALE GENOMIC DNA]</scope>
    <source>
        <strain evidence="1 3">PS02</strain>
    </source>
</reference>
<gene>
    <name evidence="2" type="primary">gfm1</name>
    <name evidence="2" type="ORF">CLCOS_09900</name>
    <name evidence="1" type="ORF">WX73_04253</name>
</gene>
<dbReference type="SUPFAM" id="SSF52540">
    <property type="entry name" value="P-loop containing nucleoside triphosphate hydrolases"/>
    <property type="match status" value="1"/>
</dbReference>
<dbReference type="EMBL" id="LROR01000034">
    <property type="protein sequence ID" value="OBR96292.1"/>
    <property type="molecule type" value="Genomic_DNA"/>
</dbReference>
<name>A0A166TCF8_9CLOT</name>
<evidence type="ECO:0000313" key="3">
    <source>
        <dbReference type="Proteomes" id="UP000077384"/>
    </source>
</evidence>
<protein>
    <submittedName>
        <fullName evidence="1">Elongation factor G, mitochondrial</fullName>
    </submittedName>
</protein>
<dbReference type="Proteomes" id="UP000077384">
    <property type="component" value="Unassembled WGS sequence"/>
</dbReference>
<keyword evidence="1" id="KW-0251">Elongation factor</keyword>
<dbReference type="GO" id="GO:0003746">
    <property type="term" value="F:translation elongation factor activity"/>
    <property type="evidence" value="ECO:0007669"/>
    <property type="project" value="UniProtKB-KW"/>
</dbReference>
<dbReference type="InterPro" id="IPR027417">
    <property type="entry name" value="P-loop_NTPase"/>
</dbReference>
<keyword evidence="1" id="KW-0648">Protein biosynthesis</keyword>
<organism evidence="1 3">
    <name type="scientific">Clostridium coskatii</name>
    <dbReference type="NCBI Taxonomy" id="1705578"/>
    <lineage>
        <taxon>Bacteria</taxon>
        <taxon>Bacillati</taxon>
        <taxon>Bacillota</taxon>
        <taxon>Clostridia</taxon>
        <taxon>Eubacteriales</taxon>
        <taxon>Clostridiaceae</taxon>
        <taxon>Clostridium</taxon>
    </lineage>
</organism>
<proteinExistence type="predicted"/>
<accession>A0A166TCF8</accession>
<comment type="caution">
    <text evidence="1">The sequence shown here is derived from an EMBL/GenBank/DDBJ whole genome shotgun (WGS) entry which is preliminary data.</text>
</comment>
<sequence length="40" mass="4534">MEILFNTLKALKIPTIIFINKVDRVGANCNKVFKEIKNGV</sequence>
<evidence type="ECO:0000313" key="1">
    <source>
        <dbReference type="EMBL" id="OAA93503.1"/>
    </source>
</evidence>
<dbReference type="Gene3D" id="3.40.50.300">
    <property type="entry name" value="P-loop containing nucleotide triphosphate hydrolases"/>
    <property type="match status" value="1"/>
</dbReference>
<evidence type="ECO:0000313" key="4">
    <source>
        <dbReference type="Proteomes" id="UP000093694"/>
    </source>
</evidence>
<dbReference type="AlphaFoldDB" id="A0A166TCF8"/>
<reference evidence="2 4" key="2">
    <citation type="journal article" date="2016" name="Front. Microbiol.">
        <title>Industrial Acetogenic Biocatalysts: A Comparative Metabolic and Genomic Analysis.</title>
        <authorList>
            <person name="Bengelsdorf F."/>
            <person name="Poehlein A."/>
            <person name="Sonja S."/>
            <person name="Erz C."/>
            <person name="Hummel T."/>
            <person name="Hoffmeister S."/>
            <person name="Daniel R."/>
            <person name="Durre P."/>
        </authorList>
    </citation>
    <scope>NUCLEOTIDE SEQUENCE [LARGE SCALE GENOMIC DNA]</scope>
    <source>
        <strain evidence="2 4">PTA-10522</strain>
    </source>
</reference>
<dbReference type="Proteomes" id="UP000093694">
    <property type="component" value="Unassembled WGS sequence"/>
</dbReference>
<dbReference type="PATRIC" id="fig|1705578.3.peg.4366"/>
<evidence type="ECO:0000313" key="2">
    <source>
        <dbReference type="EMBL" id="OBR96292.1"/>
    </source>
</evidence>
<dbReference type="EMBL" id="LITQ01000012">
    <property type="protein sequence ID" value="OAA93503.1"/>
    <property type="molecule type" value="Genomic_DNA"/>
</dbReference>